<protein>
    <submittedName>
        <fullName evidence="1">Uncharacterized protein</fullName>
    </submittedName>
</protein>
<sequence length="27" mass="2673">MGSGKTSLVTALAGSLAMDIYVVTLSS</sequence>
<name>A0A699Z6R2_HAELA</name>
<gene>
    <name evidence="1" type="ORF">HaLaN_11080</name>
</gene>
<accession>A0A699Z6R2</accession>
<dbReference type="AlphaFoldDB" id="A0A699Z6R2"/>
<proteinExistence type="predicted"/>
<dbReference type="EMBL" id="BLLF01000785">
    <property type="protein sequence ID" value="GFH14938.1"/>
    <property type="molecule type" value="Genomic_DNA"/>
</dbReference>
<reference evidence="1 2" key="1">
    <citation type="submission" date="2020-02" db="EMBL/GenBank/DDBJ databases">
        <title>Draft genome sequence of Haematococcus lacustris strain NIES-144.</title>
        <authorList>
            <person name="Morimoto D."/>
            <person name="Nakagawa S."/>
            <person name="Yoshida T."/>
            <person name="Sawayama S."/>
        </authorList>
    </citation>
    <scope>NUCLEOTIDE SEQUENCE [LARGE SCALE GENOMIC DNA]</scope>
    <source>
        <strain evidence="1 2">NIES-144</strain>
    </source>
</reference>
<evidence type="ECO:0000313" key="2">
    <source>
        <dbReference type="Proteomes" id="UP000485058"/>
    </source>
</evidence>
<keyword evidence="2" id="KW-1185">Reference proteome</keyword>
<dbReference type="Proteomes" id="UP000485058">
    <property type="component" value="Unassembled WGS sequence"/>
</dbReference>
<comment type="caution">
    <text evidence="1">The sequence shown here is derived from an EMBL/GenBank/DDBJ whole genome shotgun (WGS) entry which is preliminary data.</text>
</comment>
<evidence type="ECO:0000313" key="1">
    <source>
        <dbReference type="EMBL" id="GFH14938.1"/>
    </source>
</evidence>
<organism evidence="1 2">
    <name type="scientific">Haematococcus lacustris</name>
    <name type="common">Green alga</name>
    <name type="synonym">Haematococcus pluvialis</name>
    <dbReference type="NCBI Taxonomy" id="44745"/>
    <lineage>
        <taxon>Eukaryota</taxon>
        <taxon>Viridiplantae</taxon>
        <taxon>Chlorophyta</taxon>
        <taxon>core chlorophytes</taxon>
        <taxon>Chlorophyceae</taxon>
        <taxon>CS clade</taxon>
        <taxon>Chlamydomonadales</taxon>
        <taxon>Haematococcaceae</taxon>
        <taxon>Haematococcus</taxon>
    </lineage>
</organism>